<evidence type="ECO:0000256" key="6">
    <source>
        <dbReference type="ARBA" id="ARBA00023136"/>
    </source>
</evidence>
<dbReference type="Proteomes" id="UP000325286">
    <property type="component" value="Chromosome"/>
</dbReference>
<dbReference type="OrthoDB" id="251243at2"/>
<evidence type="ECO:0000313" key="9">
    <source>
        <dbReference type="EMBL" id="QEG43011.1"/>
    </source>
</evidence>
<dbReference type="SUPFAM" id="SSF56935">
    <property type="entry name" value="Porins"/>
    <property type="match status" value="1"/>
</dbReference>
<comment type="subcellular location">
    <subcellularLocation>
        <location evidence="1">Cell outer membrane</location>
        <topology evidence="1">Multi-pass membrane protein</topology>
    </subcellularLocation>
</comment>
<evidence type="ECO:0000256" key="4">
    <source>
        <dbReference type="ARBA" id="ARBA00022692"/>
    </source>
</evidence>
<dbReference type="Pfam" id="PF03349">
    <property type="entry name" value="Toluene_X"/>
    <property type="match status" value="1"/>
</dbReference>
<dbReference type="InterPro" id="IPR005017">
    <property type="entry name" value="OMPP1/FadL/TodX"/>
</dbReference>
<dbReference type="PANTHER" id="PTHR35093:SF8">
    <property type="entry name" value="OUTER MEMBRANE PROTEIN NMB0088-RELATED"/>
    <property type="match status" value="1"/>
</dbReference>
<keyword evidence="10" id="KW-1185">Reference proteome</keyword>
<feature type="chain" id="PRO_5022921149" evidence="8">
    <location>
        <begin position="23"/>
        <end position="427"/>
    </location>
</feature>
<dbReference type="RefSeq" id="WP_068142190.1">
    <property type="nucleotide sequence ID" value="NZ_CP042914.1"/>
</dbReference>
<dbReference type="GO" id="GO:0009279">
    <property type="term" value="C:cell outer membrane"/>
    <property type="evidence" value="ECO:0007669"/>
    <property type="project" value="UniProtKB-SubCell"/>
</dbReference>
<name>A0A5B9R8B1_9BACT</name>
<evidence type="ECO:0000256" key="5">
    <source>
        <dbReference type="ARBA" id="ARBA00022729"/>
    </source>
</evidence>
<organism evidence="9 10">
    <name type="scientific">Roseimaritima ulvae</name>
    <dbReference type="NCBI Taxonomy" id="980254"/>
    <lineage>
        <taxon>Bacteria</taxon>
        <taxon>Pseudomonadati</taxon>
        <taxon>Planctomycetota</taxon>
        <taxon>Planctomycetia</taxon>
        <taxon>Pirellulales</taxon>
        <taxon>Pirellulaceae</taxon>
        <taxon>Roseimaritima</taxon>
    </lineage>
</organism>
<gene>
    <name evidence="9" type="ORF">UC8_50540</name>
</gene>
<evidence type="ECO:0000256" key="2">
    <source>
        <dbReference type="ARBA" id="ARBA00008163"/>
    </source>
</evidence>
<reference evidence="9 10" key="1">
    <citation type="submission" date="2019-08" db="EMBL/GenBank/DDBJ databases">
        <title>Deep-cultivation of Planctomycetes and their phenomic and genomic characterization uncovers novel biology.</title>
        <authorList>
            <person name="Wiegand S."/>
            <person name="Jogler M."/>
            <person name="Boedeker C."/>
            <person name="Pinto D."/>
            <person name="Vollmers J."/>
            <person name="Rivas-Marin E."/>
            <person name="Kohn T."/>
            <person name="Peeters S.H."/>
            <person name="Heuer A."/>
            <person name="Rast P."/>
            <person name="Oberbeckmann S."/>
            <person name="Bunk B."/>
            <person name="Jeske O."/>
            <person name="Meyerdierks A."/>
            <person name="Storesund J.E."/>
            <person name="Kallscheuer N."/>
            <person name="Luecker S."/>
            <person name="Lage O.M."/>
            <person name="Pohl T."/>
            <person name="Merkel B.J."/>
            <person name="Hornburger P."/>
            <person name="Mueller R.-W."/>
            <person name="Bruemmer F."/>
            <person name="Labrenz M."/>
            <person name="Spormann A.M."/>
            <person name="Op den Camp H."/>
            <person name="Overmann J."/>
            <person name="Amann R."/>
            <person name="Jetten M.S.M."/>
            <person name="Mascher T."/>
            <person name="Medema M.H."/>
            <person name="Devos D.P."/>
            <person name="Kaster A.-K."/>
            <person name="Ovreas L."/>
            <person name="Rohde M."/>
            <person name="Galperin M.Y."/>
            <person name="Jogler C."/>
        </authorList>
    </citation>
    <scope>NUCLEOTIDE SEQUENCE [LARGE SCALE GENOMIC DNA]</scope>
    <source>
        <strain evidence="9 10">UC8</strain>
    </source>
</reference>
<protein>
    <submittedName>
        <fullName evidence="9">Outer membrane protein transport protein (OMPP1/FadL/TodX)</fullName>
    </submittedName>
</protein>
<accession>A0A5B9R8B1</accession>
<keyword evidence="4" id="KW-0812">Transmembrane</keyword>
<evidence type="ECO:0000256" key="7">
    <source>
        <dbReference type="ARBA" id="ARBA00023237"/>
    </source>
</evidence>
<dbReference type="EMBL" id="CP042914">
    <property type="protein sequence ID" value="QEG43011.1"/>
    <property type="molecule type" value="Genomic_DNA"/>
</dbReference>
<dbReference type="GO" id="GO:0015483">
    <property type="term" value="F:long-chain fatty acid transporting porin activity"/>
    <property type="evidence" value="ECO:0007669"/>
    <property type="project" value="TreeGrafter"/>
</dbReference>
<evidence type="ECO:0000313" key="10">
    <source>
        <dbReference type="Proteomes" id="UP000325286"/>
    </source>
</evidence>
<sequence length="427" mass="45968" precursor="true">MRYASLTLCFCLWLLGTVPAGASGAISNALGAREAGRGGTNLAFSDNGVLLLDNPAGMQGLVGRCDCQNSYVDLGFAGLFTDLSYGDTDNPLTDAADNPTALGHFMVARRVHEDIVLGFGAFTPAGFGSDYDLQGPATLPGEHTYKSIGALLRILPGFSARLTDRLSVGGTLGLAVSHVELEGPYYINSGALRSVPTLLDLQTTGTALSWSCGLQYQLTDQTTVAARYQSENRFRSEGRAGLTVAGLGQSHFDIDVALTWASSVGLGLTHQIDNRQRVAVDVEWEFWSNAFDEVGLTFSNPENPVFAAVTGPSYDEAFPLLWEDVVIVSLGYERDFSGGRTLRLGYRYQDNPVPAATTSTYLQTTLEHHFAVGCGFQHGGWEIDAAYQFAFAPEVNTGTSVYPGGDFSNATVRTQTHMLFWGAMRRF</sequence>
<keyword evidence="5 8" id="KW-0732">Signal</keyword>
<evidence type="ECO:0000256" key="3">
    <source>
        <dbReference type="ARBA" id="ARBA00022452"/>
    </source>
</evidence>
<comment type="similarity">
    <text evidence="2">Belongs to the OmpP1/FadL family.</text>
</comment>
<proteinExistence type="inferred from homology"/>
<dbReference type="KEGG" id="rul:UC8_50540"/>
<dbReference type="AlphaFoldDB" id="A0A5B9R8B1"/>
<keyword evidence="7" id="KW-0998">Cell outer membrane</keyword>
<evidence type="ECO:0000256" key="8">
    <source>
        <dbReference type="SAM" id="SignalP"/>
    </source>
</evidence>
<dbReference type="PANTHER" id="PTHR35093">
    <property type="entry name" value="OUTER MEMBRANE PROTEIN NMB0088-RELATED"/>
    <property type="match status" value="1"/>
</dbReference>
<dbReference type="Gene3D" id="2.40.160.60">
    <property type="entry name" value="Outer membrane protein transport protein (OMPP1/FadL/TodX)"/>
    <property type="match status" value="1"/>
</dbReference>
<feature type="signal peptide" evidence="8">
    <location>
        <begin position="1"/>
        <end position="22"/>
    </location>
</feature>
<keyword evidence="3" id="KW-1134">Transmembrane beta strand</keyword>
<evidence type="ECO:0000256" key="1">
    <source>
        <dbReference type="ARBA" id="ARBA00004571"/>
    </source>
</evidence>
<keyword evidence="6" id="KW-0472">Membrane</keyword>